<evidence type="ECO:0000313" key="2">
    <source>
        <dbReference type="Proteomes" id="UP000239415"/>
    </source>
</evidence>
<sequence length="126" mass="13625">MLGVAAVGIAGLVVAPAPPASAGLPYGCELSAVCVYLTSADWIARRPTASFTKVTEEFVVLGPRSRHGYAVFNSRFDDTVYLMSRDGTEVCVEPHSTWFHDESGTSRKIADLQIVDDFNCYLDGGY</sequence>
<evidence type="ECO:0000313" key="1">
    <source>
        <dbReference type="EMBL" id="PRX10187.1"/>
    </source>
</evidence>
<dbReference type="EMBL" id="PVMZ01000034">
    <property type="protein sequence ID" value="PRX10187.1"/>
    <property type="molecule type" value="Genomic_DNA"/>
</dbReference>
<evidence type="ECO:0008006" key="3">
    <source>
        <dbReference type="Google" id="ProtNLM"/>
    </source>
</evidence>
<reference evidence="1 2" key="1">
    <citation type="submission" date="2018-03" db="EMBL/GenBank/DDBJ databases">
        <title>Genomic Encyclopedia of Archaeal and Bacterial Type Strains, Phase II (KMG-II): from individual species to whole genera.</title>
        <authorList>
            <person name="Goeker M."/>
        </authorList>
    </citation>
    <scope>NUCLEOTIDE SEQUENCE [LARGE SCALE GENOMIC DNA]</scope>
    <source>
        <strain evidence="1 2">DSM 43146</strain>
    </source>
</reference>
<protein>
    <recommendedName>
        <fullName evidence="3">Peptidase inhibitor family I36</fullName>
    </recommendedName>
</protein>
<keyword evidence="2" id="KW-1185">Reference proteome</keyword>
<dbReference type="Proteomes" id="UP000239415">
    <property type="component" value="Unassembled WGS sequence"/>
</dbReference>
<organism evidence="1 2">
    <name type="scientific">Actinoplanes italicus</name>
    <dbReference type="NCBI Taxonomy" id="113567"/>
    <lineage>
        <taxon>Bacteria</taxon>
        <taxon>Bacillati</taxon>
        <taxon>Actinomycetota</taxon>
        <taxon>Actinomycetes</taxon>
        <taxon>Micromonosporales</taxon>
        <taxon>Micromonosporaceae</taxon>
        <taxon>Actinoplanes</taxon>
    </lineage>
</organism>
<gene>
    <name evidence="1" type="ORF">CLV67_13472</name>
</gene>
<dbReference type="RefSeq" id="WP_106330437.1">
    <property type="nucleotide sequence ID" value="NZ_BOMO01000145.1"/>
</dbReference>
<proteinExistence type="predicted"/>
<name>A0A2T0JRC0_9ACTN</name>
<accession>A0A2T0JRC0</accession>
<dbReference type="OrthoDB" id="4302020at2"/>
<dbReference type="AlphaFoldDB" id="A0A2T0JRC0"/>
<comment type="caution">
    <text evidence="1">The sequence shown here is derived from an EMBL/GenBank/DDBJ whole genome shotgun (WGS) entry which is preliminary data.</text>
</comment>